<evidence type="ECO:0000313" key="1">
    <source>
        <dbReference type="EMBL" id="BEQ16785.1"/>
    </source>
</evidence>
<evidence type="ECO:0000313" key="2">
    <source>
        <dbReference type="Proteomes" id="UP001366166"/>
    </source>
</evidence>
<dbReference type="AlphaFoldDB" id="A0AAU9EJ57"/>
<reference evidence="2" key="1">
    <citation type="journal article" date="2023" name="Arch. Microbiol.">
        <title>Desulfoferula mesophilus gen. nov. sp. nov., a mesophilic sulfate-reducing bacterium isolated from a brackish lake sediment.</title>
        <authorList>
            <person name="Watanabe T."/>
            <person name="Yabe T."/>
            <person name="Tsuji J.M."/>
            <person name="Fukui M."/>
        </authorList>
    </citation>
    <scope>NUCLEOTIDE SEQUENCE [LARGE SCALE GENOMIC DNA]</scope>
    <source>
        <strain evidence="2">12FAK</strain>
    </source>
</reference>
<organism evidence="1 2">
    <name type="scientific">Desulfoferula mesophila</name>
    <dbReference type="NCBI Taxonomy" id="3058419"/>
    <lineage>
        <taxon>Bacteria</taxon>
        <taxon>Pseudomonadati</taxon>
        <taxon>Thermodesulfobacteriota</taxon>
        <taxon>Desulfarculia</taxon>
        <taxon>Desulfarculales</taxon>
        <taxon>Desulfarculaceae</taxon>
        <taxon>Desulfoferula</taxon>
    </lineage>
</organism>
<dbReference type="KEGG" id="dmp:FAK_38510"/>
<sequence>MIGLSARLEGENPFTRLERVLPEVLRASLEQALEVGLAAALARMRPGGGGPQIRSGRLAASLATEVYKDGDAWVGRLSADAPYAAAQEHGAVIQANKAKYLKFQVQGRWVQKQRVELPARPYLRPGAEAAAEALKEIVSQKLREALA</sequence>
<protein>
    <recommendedName>
        <fullName evidence="3">Phage protein, HK97 gp10 family</fullName>
    </recommendedName>
</protein>
<accession>A0AAU9EJ57</accession>
<gene>
    <name evidence="1" type="ORF">FAK_38510</name>
</gene>
<proteinExistence type="predicted"/>
<dbReference type="EMBL" id="AP028679">
    <property type="protein sequence ID" value="BEQ16785.1"/>
    <property type="molecule type" value="Genomic_DNA"/>
</dbReference>
<dbReference type="Proteomes" id="UP001366166">
    <property type="component" value="Chromosome"/>
</dbReference>
<keyword evidence="2" id="KW-1185">Reference proteome</keyword>
<evidence type="ECO:0008006" key="3">
    <source>
        <dbReference type="Google" id="ProtNLM"/>
    </source>
</evidence>
<name>A0AAU9EJ57_9BACT</name>
<dbReference type="RefSeq" id="WP_338603116.1">
    <property type="nucleotide sequence ID" value="NZ_AP028679.1"/>
</dbReference>